<dbReference type="EMBL" id="JARPMG010000008">
    <property type="protein sequence ID" value="KAJ8098926.1"/>
    <property type="molecule type" value="Genomic_DNA"/>
</dbReference>
<feature type="transmembrane region" description="Helical" evidence="1">
    <location>
        <begin position="6"/>
        <end position="25"/>
    </location>
</feature>
<reference evidence="2" key="1">
    <citation type="submission" date="2023-03" db="EMBL/GenBank/DDBJ databases">
        <title>Near-Complete genome sequence of Lipomyces tetrasporous NRRL Y-64009, an oleaginous yeast capable of growing on lignocellulosic hydrolysates.</title>
        <authorList>
            <consortium name="Lawrence Berkeley National Laboratory"/>
            <person name="Jagtap S.S."/>
            <person name="Liu J.-J."/>
            <person name="Walukiewicz H.E."/>
            <person name="Pangilinan J."/>
            <person name="Lipzen A."/>
            <person name="Ahrendt S."/>
            <person name="Koriabine M."/>
            <person name="Cobaugh K."/>
            <person name="Salamov A."/>
            <person name="Yoshinaga Y."/>
            <person name="Ng V."/>
            <person name="Daum C."/>
            <person name="Grigoriev I.V."/>
            <person name="Slininger P.J."/>
            <person name="Dien B.S."/>
            <person name="Jin Y.-S."/>
            <person name="Rao C.V."/>
        </authorList>
    </citation>
    <scope>NUCLEOTIDE SEQUENCE</scope>
    <source>
        <strain evidence="2">NRRL Y-64009</strain>
    </source>
</reference>
<comment type="caution">
    <text evidence="2">The sequence shown here is derived from an EMBL/GenBank/DDBJ whole genome shotgun (WGS) entry which is preliminary data.</text>
</comment>
<feature type="transmembrane region" description="Helical" evidence="1">
    <location>
        <begin position="228"/>
        <end position="249"/>
    </location>
</feature>
<accession>A0AAD7QPK9</accession>
<evidence type="ECO:0000313" key="2">
    <source>
        <dbReference type="EMBL" id="KAJ8098926.1"/>
    </source>
</evidence>
<evidence type="ECO:0000256" key="1">
    <source>
        <dbReference type="SAM" id="Phobius"/>
    </source>
</evidence>
<dbReference type="GeneID" id="80883428"/>
<dbReference type="Proteomes" id="UP001217417">
    <property type="component" value="Unassembled WGS sequence"/>
</dbReference>
<keyword evidence="1" id="KW-1133">Transmembrane helix</keyword>
<sequence>MAMLLLSQTSMIAFVTFAVSLSLHASGYCRKLKASEILLKECHSTESLLSDALSAKYKVSITTDSLVSSYSYQNSPYVPSVLIGTRTPRQKRMVLFGSALMMVEYAMFGSLPVLGYVNGEISFLTMSVLVVSASFLAVLTLFVITTTLKSSFKEDDAACATLYFNVKDENWVASSDSALFSSSERMEIAIKWTKDVWFQILLAVLVWSCALTNLVSLPLNEWHGHSKVSWPDIIIIVSALSVCSQFFSVAMQVRVIRRTASSLEVQFAHPVNEKDADNAGAVTFDARIVVRKFADDIKQAFAKSRKECPTDAGVYYDFAIAGKDGGLVYGRIRAGAHV</sequence>
<proteinExistence type="predicted"/>
<keyword evidence="3" id="KW-1185">Reference proteome</keyword>
<gene>
    <name evidence="2" type="ORF">POJ06DRAFT_258358</name>
</gene>
<name>A0AAD7QPK9_9ASCO</name>
<evidence type="ECO:0000313" key="3">
    <source>
        <dbReference type="Proteomes" id="UP001217417"/>
    </source>
</evidence>
<dbReference type="RefSeq" id="XP_056042376.1">
    <property type="nucleotide sequence ID" value="XM_056188262.1"/>
</dbReference>
<keyword evidence="1" id="KW-0472">Membrane</keyword>
<keyword evidence="1" id="KW-0812">Transmembrane</keyword>
<feature type="transmembrane region" description="Helical" evidence="1">
    <location>
        <begin position="123"/>
        <end position="144"/>
    </location>
</feature>
<protein>
    <submittedName>
        <fullName evidence="2">Uncharacterized protein</fullName>
    </submittedName>
</protein>
<dbReference type="AlphaFoldDB" id="A0AAD7QPK9"/>
<feature type="transmembrane region" description="Helical" evidence="1">
    <location>
        <begin position="196"/>
        <end position="216"/>
    </location>
</feature>
<organism evidence="2 3">
    <name type="scientific">Lipomyces tetrasporus</name>
    <dbReference type="NCBI Taxonomy" id="54092"/>
    <lineage>
        <taxon>Eukaryota</taxon>
        <taxon>Fungi</taxon>
        <taxon>Dikarya</taxon>
        <taxon>Ascomycota</taxon>
        <taxon>Saccharomycotina</taxon>
        <taxon>Lipomycetes</taxon>
        <taxon>Lipomycetales</taxon>
        <taxon>Lipomycetaceae</taxon>
        <taxon>Lipomyces</taxon>
    </lineage>
</organism>
<feature type="transmembrane region" description="Helical" evidence="1">
    <location>
        <begin position="94"/>
        <end position="117"/>
    </location>
</feature>